<gene>
    <name evidence="2" type="ORF">C8F04DRAFT_1258013</name>
</gene>
<sequence length="267" mass="30459">MTKKLQNHCPKDSDPYRPGLSKEEKARNHRKAQNTYYASNPRAREKHRQRMAASRETKKALRRRLDEPYVQRRLSTPSWANPENPLRSEMCTQPVADRDSVYSAASRASILIREGIAVNALVTLSQPQHIAEEWPRPASDSILERAMGLTSSSVSPPASLRPAARNAADAGAVGAGTAVREAMEAVAKLNEVHPLWRVWPNNSHRDYYRTFWTRDDHGLFLGQFLGLDTYVAVRRWRLHTYNCTTYDEMGEPLESHSRFHSRWPTGI</sequence>
<evidence type="ECO:0000313" key="2">
    <source>
        <dbReference type="EMBL" id="KAJ7036446.1"/>
    </source>
</evidence>
<evidence type="ECO:0000313" key="3">
    <source>
        <dbReference type="Proteomes" id="UP001218188"/>
    </source>
</evidence>
<dbReference type="EMBL" id="JARJCM010000043">
    <property type="protein sequence ID" value="KAJ7036446.1"/>
    <property type="molecule type" value="Genomic_DNA"/>
</dbReference>
<reference evidence="2" key="1">
    <citation type="submission" date="2023-03" db="EMBL/GenBank/DDBJ databases">
        <title>Massive genome expansion in bonnet fungi (Mycena s.s.) driven by repeated elements and novel gene families across ecological guilds.</title>
        <authorList>
            <consortium name="Lawrence Berkeley National Laboratory"/>
            <person name="Harder C.B."/>
            <person name="Miyauchi S."/>
            <person name="Viragh M."/>
            <person name="Kuo A."/>
            <person name="Thoen E."/>
            <person name="Andreopoulos B."/>
            <person name="Lu D."/>
            <person name="Skrede I."/>
            <person name="Drula E."/>
            <person name="Henrissat B."/>
            <person name="Morin E."/>
            <person name="Kohler A."/>
            <person name="Barry K."/>
            <person name="LaButti K."/>
            <person name="Morin E."/>
            <person name="Salamov A."/>
            <person name="Lipzen A."/>
            <person name="Mereny Z."/>
            <person name="Hegedus B."/>
            <person name="Baldrian P."/>
            <person name="Stursova M."/>
            <person name="Weitz H."/>
            <person name="Taylor A."/>
            <person name="Grigoriev I.V."/>
            <person name="Nagy L.G."/>
            <person name="Martin F."/>
            <person name="Kauserud H."/>
        </authorList>
    </citation>
    <scope>NUCLEOTIDE SEQUENCE</scope>
    <source>
        <strain evidence="2">CBHHK200</strain>
    </source>
</reference>
<name>A0AAD6T0E1_9AGAR</name>
<protein>
    <submittedName>
        <fullName evidence="2">Uncharacterized protein</fullName>
    </submittedName>
</protein>
<proteinExistence type="predicted"/>
<dbReference type="AlphaFoldDB" id="A0AAD6T0E1"/>
<feature type="region of interest" description="Disordered" evidence="1">
    <location>
        <begin position="1"/>
        <end position="68"/>
    </location>
</feature>
<feature type="compositionally biased region" description="Basic and acidic residues" evidence="1">
    <location>
        <begin position="9"/>
        <end position="26"/>
    </location>
</feature>
<dbReference type="Proteomes" id="UP001218188">
    <property type="component" value="Unassembled WGS sequence"/>
</dbReference>
<feature type="compositionally biased region" description="Basic and acidic residues" evidence="1">
    <location>
        <begin position="53"/>
        <end position="68"/>
    </location>
</feature>
<organism evidence="2 3">
    <name type="scientific">Mycena alexandri</name>
    <dbReference type="NCBI Taxonomy" id="1745969"/>
    <lineage>
        <taxon>Eukaryota</taxon>
        <taxon>Fungi</taxon>
        <taxon>Dikarya</taxon>
        <taxon>Basidiomycota</taxon>
        <taxon>Agaricomycotina</taxon>
        <taxon>Agaricomycetes</taxon>
        <taxon>Agaricomycetidae</taxon>
        <taxon>Agaricales</taxon>
        <taxon>Marasmiineae</taxon>
        <taxon>Mycenaceae</taxon>
        <taxon>Mycena</taxon>
    </lineage>
</organism>
<keyword evidence="3" id="KW-1185">Reference proteome</keyword>
<evidence type="ECO:0000256" key="1">
    <source>
        <dbReference type="SAM" id="MobiDB-lite"/>
    </source>
</evidence>
<comment type="caution">
    <text evidence="2">The sequence shown here is derived from an EMBL/GenBank/DDBJ whole genome shotgun (WGS) entry which is preliminary data.</text>
</comment>
<accession>A0AAD6T0E1</accession>